<dbReference type="AlphaFoldDB" id="A0A975BGT1"/>
<evidence type="ECO:0000313" key="2">
    <source>
        <dbReference type="Proteomes" id="UP000663722"/>
    </source>
</evidence>
<protein>
    <submittedName>
        <fullName evidence="1">Uncharacterized protein</fullName>
    </submittedName>
</protein>
<organism evidence="1 2">
    <name type="scientific">Desulfonema magnum</name>
    <dbReference type="NCBI Taxonomy" id="45655"/>
    <lineage>
        <taxon>Bacteria</taxon>
        <taxon>Pseudomonadati</taxon>
        <taxon>Thermodesulfobacteriota</taxon>
        <taxon>Desulfobacteria</taxon>
        <taxon>Desulfobacterales</taxon>
        <taxon>Desulfococcaceae</taxon>
        <taxon>Desulfonema</taxon>
    </lineage>
</organism>
<evidence type="ECO:0000313" key="1">
    <source>
        <dbReference type="EMBL" id="QTA85101.1"/>
    </source>
</evidence>
<dbReference type="KEGG" id="dmm:dnm_011050"/>
<name>A0A975BGT1_9BACT</name>
<gene>
    <name evidence="1" type="ORF">dnm_011050</name>
</gene>
<dbReference type="Proteomes" id="UP000663722">
    <property type="component" value="Chromosome"/>
</dbReference>
<sequence length="83" mass="9564">MQIQGIISGRYIELLHEINLPEGLPVIVDIRQSESLSLEEKRRLADRLCGSWADDSSLNEIFTEIEQHRRDSRPREVNFDAAS</sequence>
<proteinExistence type="predicted"/>
<accession>A0A975BGT1</accession>
<reference evidence="1" key="1">
    <citation type="journal article" date="2021" name="Microb. Physiol.">
        <title>Proteogenomic Insights into the Physiology of Marine, Sulfate-Reducing, Filamentous Desulfonema limicola and Desulfonema magnum.</title>
        <authorList>
            <person name="Schnaars V."/>
            <person name="Wohlbrand L."/>
            <person name="Scheve S."/>
            <person name="Hinrichs C."/>
            <person name="Reinhardt R."/>
            <person name="Rabus R."/>
        </authorList>
    </citation>
    <scope>NUCLEOTIDE SEQUENCE</scope>
    <source>
        <strain evidence="1">4be13</strain>
    </source>
</reference>
<keyword evidence="2" id="KW-1185">Reference proteome</keyword>
<dbReference type="EMBL" id="CP061800">
    <property type="protein sequence ID" value="QTA85101.1"/>
    <property type="molecule type" value="Genomic_DNA"/>
</dbReference>
<dbReference type="RefSeq" id="WP_207681296.1">
    <property type="nucleotide sequence ID" value="NZ_CP061800.1"/>
</dbReference>